<gene>
    <name evidence="6" type="ORF">SteCoe_36255</name>
</gene>
<feature type="compositionally biased region" description="Basic residues" evidence="4">
    <location>
        <begin position="61"/>
        <end position="70"/>
    </location>
</feature>
<feature type="compositionally biased region" description="Basic residues" evidence="4">
    <location>
        <begin position="142"/>
        <end position="151"/>
    </location>
</feature>
<dbReference type="OrthoDB" id="1875751at2759"/>
<protein>
    <recommendedName>
        <fullName evidence="5">RRM domain-containing protein</fullName>
    </recommendedName>
</protein>
<feature type="compositionally biased region" description="Basic and acidic residues" evidence="4">
    <location>
        <begin position="270"/>
        <end position="292"/>
    </location>
</feature>
<feature type="compositionally biased region" description="Basic and acidic residues" evidence="4">
    <location>
        <begin position="152"/>
        <end position="161"/>
    </location>
</feature>
<keyword evidence="1" id="KW-0677">Repeat</keyword>
<evidence type="ECO:0000313" key="7">
    <source>
        <dbReference type="Proteomes" id="UP000187209"/>
    </source>
</evidence>
<evidence type="ECO:0000256" key="4">
    <source>
        <dbReference type="SAM" id="MobiDB-lite"/>
    </source>
</evidence>
<dbReference type="EMBL" id="MPUH01001634">
    <property type="protein sequence ID" value="OMJ66783.1"/>
    <property type="molecule type" value="Genomic_DNA"/>
</dbReference>
<dbReference type="AlphaFoldDB" id="A0A1R2AQG7"/>
<dbReference type="Gene3D" id="3.30.70.330">
    <property type="match status" value="2"/>
</dbReference>
<keyword evidence="7" id="KW-1185">Reference proteome</keyword>
<evidence type="ECO:0000313" key="6">
    <source>
        <dbReference type="EMBL" id="OMJ66783.1"/>
    </source>
</evidence>
<feature type="domain" description="RRM" evidence="5">
    <location>
        <begin position="332"/>
        <end position="407"/>
    </location>
</feature>
<dbReference type="SMART" id="SM00360">
    <property type="entry name" value="RRM"/>
    <property type="match status" value="2"/>
</dbReference>
<accession>A0A1R2AQG7</accession>
<evidence type="ECO:0000256" key="2">
    <source>
        <dbReference type="ARBA" id="ARBA00022884"/>
    </source>
</evidence>
<dbReference type="InterPro" id="IPR035979">
    <property type="entry name" value="RBD_domain_sf"/>
</dbReference>
<evidence type="ECO:0000256" key="1">
    <source>
        <dbReference type="ARBA" id="ARBA00022737"/>
    </source>
</evidence>
<evidence type="ECO:0000256" key="3">
    <source>
        <dbReference type="PROSITE-ProRule" id="PRU00176"/>
    </source>
</evidence>
<feature type="compositionally biased region" description="Basic and acidic residues" evidence="4">
    <location>
        <begin position="94"/>
        <end position="103"/>
    </location>
</feature>
<organism evidence="6 7">
    <name type="scientific">Stentor coeruleus</name>
    <dbReference type="NCBI Taxonomy" id="5963"/>
    <lineage>
        <taxon>Eukaryota</taxon>
        <taxon>Sar</taxon>
        <taxon>Alveolata</taxon>
        <taxon>Ciliophora</taxon>
        <taxon>Postciliodesmatophora</taxon>
        <taxon>Heterotrichea</taxon>
        <taxon>Heterotrichida</taxon>
        <taxon>Stentoridae</taxon>
        <taxon>Stentor</taxon>
    </lineage>
</organism>
<name>A0A1R2AQG7_9CILI</name>
<dbReference type="SUPFAM" id="SSF54928">
    <property type="entry name" value="RNA-binding domain, RBD"/>
    <property type="match status" value="2"/>
</dbReference>
<reference evidence="6 7" key="1">
    <citation type="submission" date="2016-11" db="EMBL/GenBank/DDBJ databases">
        <title>The macronuclear genome of Stentor coeruleus: a giant cell with tiny introns.</title>
        <authorList>
            <person name="Slabodnick M."/>
            <person name="Ruby J.G."/>
            <person name="Reiff S.B."/>
            <person name="Swart E.C."/>
            <person name="Gosai S."/>
            <person name="Prabakaran S."/>
            <person name="Witkowska E."/>
            <person name="Larue G.E."/>
            <person name="Fisher S."/>
            <person name="Freeman R.M."/>
            <person name="Gunawardena J."/>
            <person name="Chu W."/>
            <person name="Stover N.A."/>
            <person name="Gregory B.D."/>
            <person name="Nowacki M."/>
            <person name="Derisi J."/>
            <person name="Roy S.W."/>
            <person name="Marshall W.F."/>
            <person name="Sood P."/>
        </authorList>
    </citation>
    <scope>NUCLEOTIDE SEQUENCE [LARGE SCALE GENOMIC DNA]</scope>
    <source>
        <strain evidence="6">WM001</strain>
    </source>
</reference>
<feature type="domain" description="RRM" evidence="5">
    <location>
        <begin position="430"/>
        <end position="506"/>
    </location>
</feature>
<dbReference type="CDD" id="cd00590">
    <property type="entry name" value="RRM_SF"/>
    <property type="match status" value="1"/>
</dbReference>
<feature type="compositionally biased region" description="Basic and acidic residues" evidence="4">
    <location>
        <begin position="27"/>
        <end position="43"/>
    </location>
</feature>
<feature type="compositionally biased region" description="Basic and acidic residues" evidence="4">
    <location>
        <begin position="201"/>
        <end position="233"/>
    </location>
</feature>
<dbReference type="Pfam" id="PF00076">
    <property type="entry name" value="RRM_1"/>
    <property type="match status" value="2"/>
</dbReference>
<proteinExistence type="predicted"/>
<dbReference type="GO" id="GO:0003723">
    <property type="term" value="F:RNA binding"/>
    <property type="evidence" value="ECO:0007669"/>
    <property type="project" value="UniProtKB-UniRule"/>
</dbReference>
<feature type="compositionally biased region" description="Basic and acidic residues" evidence="4">
    <location>
        <begin position="246"/>
        <end position="261"/>
    </location>
</feature>
<dbReference type="InterPro" id="IPR012677">
    <property type="entry name" value="Nucleotide-bd_a/b_plait_sf"/>
</dbReference>
<comment type="caution">
    <text evidence="6">The sequence shown here is derived from an EMBL/GenBank/DDBJ whole genome shotgun (WGS) entry which is preliminary data.</text>
</comment>
<dbReference type="Proteomes" id="UP000187209">
    <property type="component" value="Unassembled WGS sequence"/>
</dbReference>
<dbReference type="PANTHER" id="PTHR23236">
    <property type="entry name" value="EUKARYOTIC TRANSLATION INITIATION FACTOR 4B/4H"/>
    <property type="match status" value="1"/>
</dbReference>
<feature type="region of interest" description="Disordered" evidence="4">
    <location>
        <begin position="506"/>
        <end position="537"/>
    </location>
</feature>
<feature type="compositionally biased region" description="Basic and acidic residues" evidence="4">
    <location>
        <begin position="111"/>
        <end position="120"/>
    </location>
</feature>
<feature type="region of interest" description="Disordered" evidence="4">
    <location>
        <begin position="1"/>
        <end position="292"/>
    </location>
</feature>
<dbReference type="PROSITE" id="PS50102">
    <property type="entry name" value="RRM"/>
    <property type="match status" value="2"/>
</dbReference>
<evidence type="ECO:0000259" key="5">
    <source>
        <dbReference type="PROSITE" id="PS50102"/>
    </source>
</evidence>
<keyword evidence="2 3" id="KW-0694">RNA-binding</keyword>
<dbReference type="PANTHER" id="PTHR23236:SF119">
    <property type="entry name" value="NUCLEAR RNA-BINDING PROTEIN SART-3"/>
    <property type="match status" value="1"/>
</dbReference>
<dbReference type="InterPro" id="IPR000504">
    <property type="entry name" value="RRM_dom"/>
</dbReference>
<sequence length="537" mass="58033">MVKQQLPTGKVAKAKKLSSEESEGSSEEVKKGKSDKKVVEKVKACKPTAKVLDSDSDVPKKKLPSTKAGKKVTVPSSSESEEPKSSKKVKKPTKAKDDSDSDKKKKTSKKSKVDSSDSDKKKKSKKSKGKALSSSEEESAKGKKKDQKKKKQDSSSEDLKKTNKGKKVLSSVEVKKPVGKGKKVESDSESESSSVKKPKSKVPEAVKKVEPVKKQEPAKKVEPVKKVLAKDSDSESESSVKPAKKLAKDPDSESESEEKPKTKGKVLVTKKMDIDSESESESKESDEDVKKKGKNIEKTLPIKKKPAEVAAEPIVAMKKVSETDVAINLRETELFIGGLAYEATEDDIFAEFSKFGDIDTITLPMNNGTPRGIAFVNFKTPQQAAAALVLNDTEFMNRRIRVNFSSQKPDRKPFAARAGGFSSGPSSGSATVFVGNLPYDANEDSIRDFFAMCGEIKQVRIAKTPEGEVKGFGHVEFIENNAASEAVKLAGSSMGGRALRIDFAAEKAPGGRSFPPRDAPARSNAPSQSFAGKKVKL</sequence>